<dbReference type="KEGG" id="btrm:SAMEA390648701971"/>
<dbReference type="Pfam" id="PF00126">
    <property type="entry name" value="HTH_1"/>
    <property type="match status" value="1"/>
</dbReference>
<dbReference type="GeneID" id="56590753"/>
<dbReference type="InterPro" id="IPR036390">
    <property type="entry name" value="WH_DNA-bd_sf"/>
</dbReference>
<dbReference type="SUPFAM" id="SSF53850">
    <property type="entry name" value="Periplasmic binding protein-like II"/>
    <property type="match status" value="1"/>
</dbReference>
<dbReference type="SUPFAM" id="SSF46785">
    <property type="entry name" value="Winged helix' DNA-binding domain"/>
    <property type="match status" value="1"/>
</dbReference>
<dbReference type="InterPro" id="IPR050950">
    <property type="entry name" value="HTH-type_LysR_regulators"/>
</dbReference>
<dbReference type="PATRIC" id="fig|123899.6.peg.1963"/>
<dbReference type="PANTHER" id="PTHR30419">
    <property type="entry name" value="HTH-TYPE TRANSCRIPTIONAL REGULATOR YBHD"/>
    <property type="match status" value="1"/>
</dbReference>
<organism evidence="6 7">
    <name type="scientific">Bordetella trematum</name>
    <dbReference type="NCBI Taxonomy" id="123899"/>
    <lineage>
        <taxon>Bacteria</taxon>
        <taxon>Pseudomonadati</taxon>
        <taxon>Pseudomonadota</taxon>
        <taxon>Betaproteobacteria</taxon>
        <taxon>Burkholderiales</taxon>
        <taxon>Alcaligenaceae</taxon>
        <taxon>Bordetella</taxon>
    </lineage>
</organism>
<sequence length="317" mass="34448">MEAHSFDATSTAWARSLKMRHLEYFLVLDSSATLSEAAQKLHMTQSAISHWLNELEAMAGMKLVQRGRRARLTPAGQALRQLAVRVLGDVARTHTELELLSAGSASSIRVGSVTAGLAYLLPRAICAFQARHPDVSIHITEAVFAQLLAQLEARDLDIVVGVMDARAHAPGLRHEVLFEDRTVAIVRPGHPLCTRPAVGWSDLLDYRWIMPAGQTMMRSQLDRVLLEHGGAGVLPAIETASVVTVESVLRRTDYVAVCSASLGRHLHQLGLVHALPLSTGFGPVGAVYREGEAQPRVVEFLQALRASALRVDDDAEA</sequence>
<dbReference type="InterPro" id="IPR000847">
    <property type="entry name" value="LysR_HTH_N"/>
</dbReference>
<dbReference type="InterPro" id="IPR036388">
    <property type="entry name" value="WH-like_DNA-bd_sf"/>
</dbReference>
<dbReference type="PROSITE" id="PS50931">
    <property type="entry name" value="HTH_LYSR"/>
    <property type="match status" value="1"/>
</dbReference>
<accession>A0A157PME5</accession>
<dbReference type="STRING" id="123899.SAMEA3906487_01971"/>
<evidence type="ECO:0000256" key="4">
    <source>
        <dbReference type="ARBA" id="ARBA00023163"/>
    </source>
</evidence>
<feature type="domain" description="HTH lysR-type" evidence="5">
    <location>
        <begin position="17"/>
        <end position="73"/>
    </location>
</feature>
<dbReference type="PRINTS" id="PR00039">
    <property type="entry name" value="HTHLYSR"/>
</dbReference>
<evidence type="ECO:0000313" key="6">
    <source>
        <dbReference type="EMBL" id="SAI69880.1"/>
    </source>
</evidence>
<comment type="similarity">
    <text evidence="1">Belongs to the LysR transcriptional regulatory family.</text>
</comment>
<keyword evidence="4" id="KW-0804">Transcription</keyword>
<reference evidence="6 7" key="1">
    <citation type="submission" date="2016-04" db="EMBL/GenBank/DDBJ databases">
        <authorList>
            <consortium name="Pathogen Informatics"/>
        </authorList>
    </citation>
    <scope>NUCLEOTIDE SEQUENCE [LARGE SCALE GENOMIC DNA]</scope>
    <source>
        <strain evidence="6 7">H044680328</strain>
    </source>
</reference>
<dbReference type="EMBL" id="LT546645">
    <property type="protein sequence ID" value="SAI69880.1"/>
    <property type="molecule type" value="Genomic_DNA"/>
</dbReference>
<evidence type="ECO:0000256" key="2">
    <source>
        <dbReference type="ARBA" id="ARBA00023015"/>
    </source>
</evidence>
<evidence type="ECO:0000256" key="1">
    <source>
        <dbReference type="ARBA" id="ARBA00009437"/>
    </source>
</evidence>
<dbReference type="RefSeq" id="WP_025512936.1">
    <property type="nucleotide sequence ID" value="NZ_CP016340.1"/>
</dbReference>
<evidence type="ECO:0000259" key="5">
    <source>
        <dbReference type="PROSITE" id="PS50931"/>
    </source>
</evidence>
<protein>
    <submittedName>
        <fullName evidence="6">LysR family transcriptional regulator</fullName>
    </submittedName>
</protein>
<proteinExistence type="inferred from homology"/>
<dbReference type="GO" id="GO:0003677">
    <property type="term" value="F:DNA binding"/>
    <property type="evidence" value="ECO:0007669"/>
    <property type="project" value="UniProtKB-KW"/>
</dbReference>
<dbReference type="eggNOG" id="COG0583">
    <property type="taxonomic scope" value="Bacteria"/>
</dbReference>
<dbReference type="InterPro" id="IPR005119">
    <property type="entry name" value="LysR_subst-bd"/>
</dbReference>
<dbReference type="GO" id="GO:0003700">
    <property type="term" value="F:DNA-binding transcription factor activity"/>
    <property type="evidence" value="ECO:0007669"/>
    <property type="project" value="InterPro"/>
</dbReference>
<dbReference type="Gene3D" id="3.40.190.290">
    <property type="match status" value="1"/>
</dbReference>
<dbReference type="Gene3D" id="1.10.10.10">
    <property type="entry name" value="Winged helix-like DNA-binding domain superfamily/Winged helix DNA-binding domain"/>
    <property type="match status" value="1"/>
</dbReference>
<dbReference type="GO" id="GO:0005829">
    <property type="term" value="C:cytosol"/>
    <property type="evidence" value="ECO:0007669"/>
    <property type="project" value="TreeGrafter"/>
</dbReference>
<gene>
    <name evidence="6" type="primary">cynR_8</name>
    <name evidence="6" type="ORF">SAMEA3906487_01971</name>
</gene>
<dbReference type="Pfam" id="PF03466">
    <property type="entry name" value="LysR_substrate"/>
    <property type="match status" value="1"/>
</dbReference>
<evidence type="ECO:0000256" key="3">
    <source>
        <dbReference type="ARBA" id="ARBA00023125"/>
    </source>
</evidence>
<dbReference type="Proteomes" id="UP000076825">
    <property type="component" value="Chromosome 1"/>
</dbReference>
<evidence type="ECO:0000313" key="7">
    <source>
        <dbReference type="Proteomes" id="UP000076825"/>
    </source>
</evidence>
<name>A0A157PME5_9BORD</name>
<keyword evidence="3" id="KW-0238">DNA-binding</keyword>
<keyword evidence="7" id="KW-1185">Reference proteome</keyword>
<keyword evidence="2" id="KW-0805">Transcription regulation</keyword>
<dbReference type="AlphaFoldDB" id="A0A157PME5"/>
<dbReference type="PANTHER" id="PTHR30419:SF8">
    <property type="entry name" value="NITROGEN ASSIMILATION TRANSCRIPTIONAL ACTIVATOR-RELATED"/>
    <property type="match status" value="1"/>
</dbReference>